<dbReference type="Proteomes" id="UP000319499">
    <property type="component" value="Unassembled WGS sequence"/>
</dbReference>
<dbReference type="EMBL" id="SELH01000025">
    <property type="protein sequence ID" value="TWP26724.1"/>
    <property type="molecule type" value="Genomic_DNA"/>
</dbReference>
<dbReference type="OrthoDB" id="9778545at2"/>
<accession>A0A563DAB3</accession>
<keyword evidence="2" id="KW-1185">Reference proteome</keyword>
<organism evidence="1 2">
    <name type="scientific">Apibacter muscae</name>
    <dbReference type="NCBI Taxonomy" id="2509004"/>
    <lineage>
        <taxon>Bacteria</taxon>
        <taxon>Pseudomonadati</taxon>
        <taxon>Bacteroidota</taxon>
        <taxon>Flavobacteriia</taxon>
        <taxon>Flavobacteriales</taxon>
        <taxon>Weeksellaceae</taxon>
        <taxon>Apibacter</taxon>
    </lineage>
</organism>
<reference evidence="1 2" key="1">
    <citation type="submission" date="2019-02" db="EMBL/GenBank/DDBJ databases">
        <title>Apibacter muscae sp. nov.: a novel member of the house fly microbiota.</title>
        <authorList>
            <person name="Park R."/>
        </authorList>
    </citation>
    <scope>NUCLEOTIDE SEQUENCE [LARGE SCALE GENOMIC DNA]</scope>
    <source>
        <strain evidence="1 2">AL1</strain>
    </source>
</reference>
<name>A0A563DAB3_9FLAO</name>
<comment type="caution">
    <text evidence="1">The sequence shown here is derived from an EMBL/GenBank/DDBJ whole genome shotgun (WGS) entry which is preliminary data.</text>
</comment>
<proteinExistence type="predicted"/>
<evidence type="ECO:0000313" key="1">
    <source>
        <dbReference type="EMBL" id="TWP26724.1"/>
    </source>
</evidence>
<protein>
    <submittedName>
        <fullName evidence="1">Uncharacterized protein</fullName>
    </submittedName>
</protein>
<evidence type="ECO:0000313" key="2">
    <source>
        <dbReference type="Proteomes" id="UP000319499"/>
    </source>
</evidence>
<dbReference type="RefSeq" id="WP_146293237.1">
    <property type="nucleotide sequence ID" value="NZ_SELH01000025.1"/>
</dbReference>
<dbReference type="AlphaFoldDB" id="A0A563DAB3"/>
<sequence length="134" mass="15811">MKIFYAYLLTVFFFLFFNCEKKTNIKENKVEKLSKNKDSSELNISDSEIALDPIISEVPEFSNAEVNKFINKTKAYYEEVYQAAKDKNLDKEIELQHKSIEIDTEFLQIKNKLSNAEQKQLENWYMKLVESAAY</sequence>
<gene>
    <name evidence="1" type="ORF">ETU09_09185</name>
</gene>